<dbReference type="Proteomes" id="UP000030905">
    <property type="component" value="Chromosome"/>
</dbReference>
<dbReference type="EMBL" id="JPGY02000001">
    <property type="protein sequence ID" value="KRU11205.1"/>
    <property type="molecule type" value="Genomic_DNA"/>
</dbReference>
<evidence type="ECO:0000313" key="4">
    <source>
        <dbReference type="Proteomes" id="UP000030905"/>
    </source>
</evidence>
<reference evidence="1 4" key="1">
    <citation type="journal article" date="2015" name="Genome Announc.">
        <title>Complete Genome Sequence of the Nitrogen-Fixing and Solvent-Producing Clostridium pasteurianum DSM 525.</title>
        <authorList>
            <person name="Poehlein A."/>
            <person name="Grosse-Honebrink A."/>
            <person name="Zhang Y."/>
            <person name="Minton N.P."/>
            <person name="Daniel R."/>
        </authorList>
    </citation>
    <scope>NUCLEOTIDE SEQUENCE [LARGE SCALE GENOMIC DNA]</scope>
    <source>
        <strain evidence="1">DSM 525</strain>
        <strain evidence="4">DSM 525 / ATCC 6013</strain>
    </source>
</reference>
<dbReference type="Proteomes" id="UP000028042">
    <property type="component" value="Unassembled WGS sequence"/>
</dbReference>
<dbReference type="KEGG" id="cpae:CPAST_c27320"/>
<dbReference type="PATRIC" id="fig|1262449.7.peg.2754"/>
<dbReference type="KEGG" id="cpat:CLPA_c27320"/>
<evidence type="ECO:0000313" key="2">
    <source>
        <dbReference type="EMBL" id="KRU11205.1"/>
    </source>
</evidence>
<sequence length="47" mass="5113">MKKSLKPFLVAIVLILSIVGINSFSNPKNVQAATAPPITEFYIMGYS</sequence>
<reference evidence="2" key="2">
    <citation type="submission" date="2015-10" db="EMBL/GenBank/DDBJ databases">
        <title>Improved Draft Genome Sequence of Clostridium pasteurianum Strain ATCC 6013 (DSM 525) Using a Hybrid Next-Generation Sequencing Approach.</title>
        <authorList>
            <person name="Pyne M.E."/>
            <person name="Utturkar S.M."/>
            <person name="Brown S.D."/>
            <person name="Moo-Young M."/>
            <person name="Chung D.A."/>
            <person name="Chou P.C."/>
        </authorList>
    </citation>
    <scope>NUCLEOTIDE SEQUENCE</scope>
    <source>
        <strain evidence="2">ATCC 6013</strain>
    </source>
</reference>
<evidence type="ECO:0000313" key="3">
    <source>
        <dbReference type="Proteomes" id="UP000028042"/>
    </source>
</evidence>
<evidence type="ECO:0000313" key="1">
    <source>
        <dbReference type="EMBL" id="AJA52787.1"/>
    </source>
</evidence>
<gene>
    <name evidence="1" type="ORF">CLPA_c27320</name>
    <name evidence="2" type="ORF">CP6013_00452</name>
</gene>
<name>A0A0H3J5S1_CLOPA</name>
<protein>
    <submittedName>
        <fullName evidence="1">Uncharacterized protein</fullName>
    </submittedName>
</protein>
<dbReference type="AlphaFoldDB" id="A0A0H3J5S1"/>
<organism evidence="1 4">
    <name type="scientific">Clostridium pasteurianum DSM 525 = ATCC 6013</name>
    <dbReference type="NCBI Taxonomy" id="1262449"/>
    <lineage>
        <taxon>Bacteria</taxon>
        <taxon>Bacillati</taxon>
        <taxon>Bacillota</taxon>
        <taxon>Clostridia</taxon>
        <taxon>Eubacteriales</taxon>
        <taxon>Clostridiaceae</taxon>
        <taxon>Clostridium</taxon>
    </lineage>
</organism>
<dbReference type="EMBL" id="CP009268">
    <property type="protein sequence ID" value="AJA52787.1"/>
    <property type="molecule type" value="Genomic_DNA"/>
</dbReference>
<reference evidence="2 3" key="3">
    <citation type="journal article" name="Genome Announc.">
        <title>Improved Draft Genome Sequence of Clostridium pasteurianum Strain ATCC 6013 (DSM 525) Using a Hybrid Next-Generation Sequencing Approach.</title>
        <authorList>
            <person name="Pyne M.E."/>
            <person name="Utturkar S."/>
            <person name="Brown S.D."/>
            <person name="Moo-Young M."/>
            <person name="Chung D.A."/>
            <person name="Chou C.P."/>
        </authorList>
    </citation>
    <scope>NUCLEOTIDE SEQUENCE [LARGE SCALE GENOMIC DNA]</scope>
    <source>
        <strain evidence="2 3">ATCC 6013</strain>
    </source>
</reference>
<dbReference type="RefSeq" id="WP_155760380.1">
    <property type="nucleotide sequence ID" value="NZ_ANZB01000003.1"/>
</dbReference>
<proteinExistence type="predicted"/>
<keyword evidence="4" id="KW-1185">Reference proteome</keyword>
<dbReference type="GeneID" id="93076233"/>
<accession>A0A0H3J5S1</accession>